<feature type="transmembrane region" description="Helical" evidence="8">
    <location>
        <begin position="381"/>
        <end position="400"/>
    </location>
</feature>
<name>A0AAY4BW57_9TELE</name>
<organism evidence="9 10">
    <name type="scientific">Denticeps clupeoides</name>
    <name type="common">denticle herring</name>
    <dbReference type="NCBI Taxonomy" id="299321"/>
    <lineage>
        <taxon>Eukaryota</taxon>
        <taxon>Metazoa</taxon>
        <taxon>Chordata</taxon>
        <taxon>Craniata</taxon>
        <taxon>Vertebrata</taxon>
        <taxon>Euteleostomi</taxon>
        <taxon>Actinopterygii</taxon>
        <taxon>Neopterygii</taxon>
        <taxon>Teleostei</taxon>
        <taxon>Clupei</taxon>
        <taxon>Clupeiformes</taxon>
        <taxon>Denticipitoidei</taxon>
        <taxon>Denticipitidae</taxon>
        <taxon>Denticeps</taxon>
    </lineage>
</organism>
<keyword evidence="10" id="KW-1185">Reference proteome</keyword>
<feature type="region of interest" description="Disordered" evidence="7">
    <location>
        <begin position="494"/>
        <end position="519"/>
    </location>
</feature>
<comment type="subcellular location">
    <subcellularLocation>
        <location evidence="1">Endoplasmic reticulum membrane</location>
        <topology evidence="1">Multi-pass membrane protein</topology>
    </subcellularLocation>
</comment>
<feature type="transmembrane region" description="Helical" evidence="8">
    <location>
        <begin position="12"/>
        <end position="33"/>
    </location>
</feature>
<dbReference type="InterPro" id="IPR051085">
    <property type="entry name" value="MB_O-acyltransferase"/>
</dbReference>
<dbReference type="Pfam" id="PF03062">
    <property type="entry name" value="MBOAT"/>
    <property type="match status" value="1"/>
</dbReference>
<proteinExistence type="inferred from homology"/>
<evidence type="ECO:0000256" key="8">
    <source>
        <dbReference type="SAM" id="Phobius"/>
    </source>
</evidence>
<dbReference type="PANTHER" id="PTHR13285:SF20">
    <property type="entry name" value="PROTEIN-CYSTEINE N-PALMITOYLTRANSFERASE HHAT"/>
    <property type="match status" value="1"/>
</dbReference>
<evidence type="ECO:0000256" key="1">
    <source>
        <dbReference type="ARBA" id="ARBA00004477"/>
    </source>
</evidence>
<dbReference type="AlphaFoldDB" id="A0AAY4BW57"/>
<evidence type="ECO:0000256" key="7">
    <source>
        <dbReference type="SAM" id="MobiDB-lite"/>
    </source>
</evidence>
<feature type="transmembrane region" description="Helical" evidence="8">
    <location>
        <begin position="252"/>
        <end position="274"/>
    </location>
</feature>
<feature type="transmembrane region" description="Helical" evidence="8">
    <location>
        <begin position="406"/>
        <end position="425"/>
    </location>
</feature>
<dbReference type="GeneTree" id="ENSGT00530000063629"/>
<protein>
    <recommendedName>
        <fullName evidence="11">Hedgehog acyltransferase</fullName>
    </recommendedName>
</protein>
<keyword evidence="3" id="KW-0256">Endoplasmic reticulum</keyword>
<dbReference type="InterPro" id="IPR004299">
    <property type="entry name" value="MBOAT_fam"/>
</dbReference>
<dbReference type="PANTHER" id="PTHR13285">
    <property type="entry name" value="ACYLTRANSFERASE"/>
    <property type="match status" value="1"/>
</dbReference>
<feature type="transmembrane region" description="Helical" evidence="8">
    <location>
        <begin position="302"/>
        <end position="321"/>
    </location>
</feature>
<evidence type="ECO:0000256" key="3">
    <source>
        <dbReference type="ARBA" id="ARBA00022824"/>
    </source>
</evidence>
<reference evidence="9" key="3">
    <citation type="submission" date="2025-09" db="UniProtKB">
        <authorList>
            <consortium name="Ensembl"/>
        </authorList>
    </citation>
    <scope>IDENTIFICATION</scope>
</reference>
<feature type="transmembrane region" description="Helical" evidence="8">
    <location>
        <begin position="175"/>
        <end position="195"/>
    </location>
</feature>
<feature type="transmembrane region" description="Helical" evidence="8">
    <location>
        <begin position="144"/>
        <end position="163"/>
    </location>
</feature>
<dbReference type="GO" id="GO:0005789">
    <property type="term" value="C:endoplasmic reticulum membrane"/>
    <property type="evidence" value="ECO:0007669"/>
    <property type="project" value="UniProtKB-SubCell"/>
</dbReference>
<comment type="similarity">
    <text evidence="6">Belongs to the membrane-bound acyltransferase family. HHAT subfamily.</text>
</comment>
<keyword evidence="5 8" id="KW-0472">Membrane</keyword>
<keyword evidence="2 8" id="KW-0812">Transmembrane</keyword>
<reference evidence="9 10" key="1">
    <citation type="submission" date="2020-06" db="EMBL/GenBank/DDBJ databases">
        <authorList>
            <consortium name="Wellcome Sanger Institute Data Sharing"/>
        </authorList>
    </citation>
    <scope>NUCLEOTIDE SEQUENCE [LARGE SCALE GENOMIC DNA]</scope>
</reference>
<feature type="compositionally biased region" description="Basic residues" evidence="7">
    <location>
        <begin position="501"/>
        <end position="511"/>
    </location>
</feature>
<sequence>MAFPGKLSVVSLPLWEIAVYWFLSLSSHLYSFYELHRFSKEHEEGLDREFQLERGFLIWAFKKDSTDFEWSFWSDWAKRSLLWSLMGHAAVSQLARVFLPQCRFAVLTLYGVLAAYSVLSIKGVAVLMVQLSLSLAVAHLRSPILCWCSSLLMLSTLHFSSLQDIQRGWYDSDERYYLLLFSVALCGLRCISFSLELCWSQSSDRQQCCPPQAGGFLRQLYSLAAYCFYHPAFYNGPVLTYRDFRQQMLRPVASVGGAAAWCVLTGVGRVFAWWCLAETLIHCMHMHAIQNNETYLEMLPPWALGGLALALVQFFYVKYLVLFGVPCLLIRLDGLDPPELPRCVSIMYSFTGMWRHFDVGLYKWLIRYIYIPLGGSRHGRFWKVLSIALAFGFVCFWHGGHDYLQLWAVLNWAGVLAENGLGALLSSPPLRRLAERFLSPPMRRRGLAFISAFSTSMLILSNLIFLGGIHVGRVFWKRVFIQVRSVLESSKRREEGWTAHTHTHTHTHTGQRLHSPSMN</sequence>
<evidence type="ECO:0000313" key="10">
    <source>
        <dbReference type="Proteomes" id="UP000694580"/>
    </source>
</evidence>
<reference evidence="9" key="2">
    <citation type="submission" date="2025-08" db="UniProtKB">
        <authorList>
            <consortium name="Ensembl"/>
        </authorList>
    </citation>
    <scope>IDENTIFICATION</scope>
</reference>
<feature type="transmembrane region" description="Helical" evidence="8">
    <location>
        <begin position="446"/>
        <end position="469"/>
    </location>
</feature>
<evidence type="ECO:0000313" key="9">
    <source>
        <dbReference type="Ensembl" id="ENSDCDP00010025069.1"/>
    </source>
</evidence>
<evidence type="ECO:0000256" key="2">
    <source>
        <dbReference type="ARBA" id="ARBA00022692"/>
    </source>
</evidence>
<dbReference type="Proteomes" id="UP000694580">
    <property type="component" value="Chromosome 8"/>
</dbReference>
<accession>A0AAY4BW57</accession>
<evidence type="ECO:0000256" key="6">
    <source>
        <dbReference type="ARBA" id="ARBA00038268"/>
    </source>
</evidence>
<evidence type="ECO:0008006" key="11">
    <source>
        <dbReference type="Google" id="ProtNLM"/>
    </source>
</evidence>
<dbReference type="GO" id="GO:0016409">
    <property type="term" value="F:palmitoyltransferase activity"/>
    <property type="evidence" value="ECO:0007669"/>
    <property type="project" value="TreeGrafter"/>
</dbReference>
<evidence type="ECO:0000256" key="5">
    <source>
        <dbReference type="ARBA" id="ARBA00023136"/>
    </source>
</evidence>
<evidence type="ECO:0000256" key="4">
    <source>
        <dbReference type="ARBA" id="ARBA00022989"/>
    </source>
</evidence>
<dbReference type="Ensembl" id="ENSDCDT00010031076.1">
    <property type="protein sequence ID" value="ENSDCDP00010025069.1"/>
    <property type="gene ID" value="ENSDCDG00010015963.1"/>
</dbReference>
<keyword evidence="4 8" id="KW-1133">Transmembrane helix</keyword>
<gene>
    <name evidence="9" type="primary">HHAT</name>
</gene>
<feature type="transmembrane region" description="Helical" evidence="8">
    <location>
        <begin position="105"/>
        <end position="132"/>
    </location>
</feature>